<dbReference type="Gene3D" id="1.10.10.60">
    <property type="entry name" value="Homeodomain-like"/>
    <property type="match status" value="2"/>
</dbReference>
<protein>
    <submittedName>
        <fullName evidence="6">AraC family transcriptional regulator of arabinose operon</fullName>
    </submittedName>
</protein>
<feature type="domain" description="HTH araC/xylS-type" evidence="5">
    <location>
        <begin position="126"/>
        <end position="224"/>
    </location>
</feature>
<evidence type="ECO:0000313" key="6">
    <source>
        <dbReference type="EMBL" id="MBG6091680.1"/>
    </source>
</evidence>
<dbReference type="InterPro" id="IPR018062">
    <property type="entry name" value="HTH_AraC-typ_CS"/>
</dbReference>
<dbReference type="GO" id="GO:0043565">
    <property type="term" value="F:sequence-specific DNA binding"/>
    <property type="evidence" value="ECO:0007669"/>
    <property type="project" value="InterPro"/>
</dbReference>
<dbReference type="InterPro" id="IPR050204">
    <property type="entry name" value="AraC_XylS_family_regulators"/>
</dbReference>
<dbReference type="PROSITE" id="PS00041">
    <property type="entry name" value="HTH_ARAC_FAMILY_1"/>
    <property type="match status" value="1"/>
</dbReference>
<reference evidence="6" key="1">
    <citation type="submission" date="2020-11" db="EMBL/GenBank/DDBJ databases">
        <title>Sequencing the genomes of 1000 actinobacteria strains.</title>
        <authorList>
            <person name="Klenk H.-P."/>
        </authorList>
    </citation>
    <scope>NUCLEOTIDE SEQUENCE</scope>
    <source>
        <strain evidence="6">DSM 43175</strain>
    </source>
</reference>
<dbReference type="Proteomes" id="UP000614047">
    <property type="component" value="Unassembled WGS sequence"/>
</dbReference>
<evidence type="ECO:0000259" key="5">
    <source>
        <dbReference type="PROSITE" id="PS01124"/>
    </source>
</evidence>
<comment type="caution">
    <text evidence="6">The sequence shown here is derived from an EMBL/GenBank/DDBJ whole genome shotgun (WGS) entry which is preliminary data.</text>
</comment>
<name>A0A931DQT5_9ACTN</name>
<organism evidence="6 7">
    <name type="scientific">Actinomadura viridis</name>
    <dbReference type="NCBI Taxonomy" id="58110"/>
    <lineage>
        <taxon>Bacteria</taxon>
        <taxon>Bacillati</taxon>
        <taxon>Actinomycetota</taxon>
        <taxon>Actinomycetes</taxon>
        <taxon>Streptosporangiales</taxon>
        <taxon>Thermomonosporaceae</taxon>
        <taxon>Actinomadura</taxon>
    </lineage>
</organism>
<evidence type="ECO:0000313" key="7">
    <source>
        <dbReference type="Proteomes" id="UP000614047"/>
    </source>
</evidence>
<dbReference type="SMART" id="SM00342">
    <property type="entry name" value="HTH_ARAC"/>
    <property type="match status" value="1"/>
</dbReference>
<feature type="region of interest" description="Disordered" evidence="4">
    <location>
        <begin position="229"/>
        <end position="254"/>
    </location>
</feature>
<evidence type="ECO:0000256" key="3">
    <source>
        <dbReference type="ARBA" id="ARBA00023163"/>
    </source>
</evidence>
<keyword evidence="1" id="KW-0805">Transcription regulation</keyword>
<dbReference type="EMBL" id="JADOUA010000001">
    <property type="protein sequence ID" value="MBG6091680.1"/>
    <property type="molecule type" value="Genomic_DNA"/>
</dbReference>
<evidence type="ECO:0000256" key="4">
    <source>
        <dbReference type="SAM" id="MobiDB-lite"/>
    </source>
</evidence>
<dbReference type="AlphaFoldDB" id="A0A931DQT5"/>
<gene>
    <name evidence="6" type="ORF">IW256_005793</name>
</gene>
<accession>A0A931DQT5</accession>
<evidence type="ECO:0000256" key="2">
    <source>
        <dbReference type="ARBA" id="ARBA00023125"/>
    </source>
</evidence>
<keyword evidence="2" id="KW-0238">DNA-binding</keyword>
<dbReference type="GO" id="GO:0003700">
    <property type="term" value="F:DNA-binding transcription factor activity"/>
    <property type="evidence" value="ECO:0007669"/>
    <property type="project" value="InterPro"/>
</dbReference>
<dbReference type="InterPro" id="IPR018060">
    <property type="entry name" value="HTH_AraC"/>
</dbReference>
<dbReference type="PROSITE" id="PS01124">
    <property type="entry name" value="HTH_ARAC_FAMILY_2"/>
    <property type="match status" value="1"/>
</dbReference>
<dbReference type="SUPFAM" id="SSF46689">
    <property type="entry name" value="Homeodomain-like"/>
    <property type="match status" value="2"/>
</dbReference>
<evidence type="ECO:0000256" key="1">
    <source>
        <dbReference type="ARBA" id="ARBA00023015"/>
    </source>
</evidence>
<keyword evidence="7" id="KW-1185">Reference proteome</keyword>
<keyword evidence="3" id="KW-0804">Transcription</keyword>
<proteinExistence type="predicted"/>
<dbReference type="PANTHER" id="PTHR46796">
    <property type="entry name" value="HTH-TYPE TRANSCRIPTIONAL ACTIVATOR RHAS-RELATED"/>
    <property type="match status" value="1"/>
</dbReference>
<dbReference type="Pfam" id="PF12833">
    <property type="entry name" value="HTH_18"/>
    <property type="match status" value="1"/>
</dbReference>
<sequence>MLIHAGTMVVHVDDRAPYAVPAGQMCILLPGHTEVIGFAEGAETRQTLVRGDLDELTPQMNRWLEAVRPTRPLSSALTYMAREALITEQTRLTAQGALVDALATALLWRFIAEFENLPAALPAPIEDARLFIHRNVQSDIDLTAISAAARVSPEHLVRLFRQHMNTTPMRYLWDRRVTHGIELLTSSGLPVGSIAACSGFKTSFHFARKVKEATGLSPTALRACNWSQHSTDANDDHRPSQAAARSQERGEAGG</sequence>
<dbReference type="InterPro" id="IPR009057">
    <property type="entry name" value="Homeodomain-like_sf"/>
</dbReference>